<protein>
    <recommendedName>
        <fullName evidence="8">Protein kinase domain-containing protein</fullName>
    </recommendedName>
</protein>
<dbReference type="InterPro" id="IPR008271">
    <property type="entry name" value="Ser/Thr_kinase_AS"/>
</dbReference>
<feature type="domain" description="Protein kinase" evidence="8">
    <location>
        <begin position="15"/>
        <end position="295"/>
    </location>
</feature>
<dbReference type="Proteomes" id="UP000291343">
    <property type="component" value="Unassembled WGS sequence"/>
</dbReference>
<gene>
    <name evidence="9" type="ORF">LSTR_LSTR009806</name>
</gene>
<dbReference type="CDD" id="cd00180">
    <property type="entry name" value="PKc"/>
    <property type="match status" value="1"/>
</dbReference>
<dbReference type="STRING" id="195883.A0A482XMG1"/>
<evidence type="ECO:0000256" key="7">
    <source>
        <dbReference type="SAM" id="MobiDB-lite"/>
    </source>
</evidence>
<sequence>MSKSTVLHTSPEEKYETQIELYEGKYSSVYIGKLKNSPGEPTVVIKRNTNSVYALNEIKAYKKLNNSEKFLKVFDVCEKFTIVLERCMCNLQDIFELRRVFPEEQKNLAFQFLSGLNEIHEKKLVHRDIKMKNVLLTYDGVLKICDFESVTENDTFQQLKGRCTPGYVPLEVLISTKPLPVNFTQDLWAAGIVLMRIFTENIRLFSPSITNYETDIKLTTRIFGCPTGPFYESLPGYVQYYKWARSYKKNNIRENLEEWMSAHSVHEVDLVEQLLQVEPSERRTAFELLHASTFVVDPLPSVNLKGAIKRYMKKTKITRPPPHEAEEIDLKALDLKYKNEQGSSSGKGDSQSSSQQEGGH</sequence>
<evidence type="ECO:0000313" key="9">
    <source>
        <dbReference type="EMBL" id="RZF47315.1"/>
    </source>
</evidence>
<evidence type="ECO:0000256" key="6">
    <source>
        <dbReference type="ARBA" id="ARBA00022840"/>
    </source>
</evidence>
<keyword evidence="4" id="KW-0547">Nucleotide-binding</keyword>
<dbReference type="InterPro" id="IPR000719">
    <property type="entry name" value="Prot_kinase_dom"/>
</dbReference>
<dbReference type="PANTHER" id="PTHR24056">
    <property type="entry name" value="CELL DIVISION PROTEIN KINASE"/>
    <property type="match status" value="1"/>
</dbReference>
<dbReference type="SUPFAM" id="SSF56112">
    <property type="entry name" value="Protein kinase-like (PK-like)"/>
    <property type="match status" value="1"/>
</dbReference>
<dbReference type="Pfam" id="PF00069">
    <property type="entry name" value="Pkinase"/>
    <property type="match status" value="1"/>
</dbReference>
<feature type="compositionally biased region" description="Low complexity" evidence="7">
    <location>
        <begin position="341"/>
        <end position="360"/>
    </location>
</feature>
<dbReference type="SMR" id="A0A482XMG1"/>
<dbReference type="Gene3D" id="1.10.510.10">
    <property type="entry name" value="Transferase(Phosphotransferase) domain 1"/>
    <property type="match status" value="1"/>
</dbReference>
<comment type="similarity">
    <text evidence="1">Belongs to the protein kinase superfamily. CMGC Ser/Thr protein kinase family. CDC2/CDKX subfamily.</text>
</comment>
<dbReference type="Gene3D" id="3.30.200.20">
    <property type="entry name" value="Phosphorylase Kinase, domain 1"/>
    <property type="match status" value="1"/>
</dbReference>
<comment type="caution">
    <text evidence="9">The sequence shown here is derived from an EMBL/GenBank/DDBJ whole genome shotgun (WGS) entry which is preliminary data.</text>
</comment>
<evidence type="ECO:0000313" key="10">
    <source>
        <dbReference type="Proteomes" id="UP000291343"/>
    </source>
</evidence>
<evidence type="ECO:0000256" key="3">
    <source>
        <dbReference type="ARBA" id="ARBA00022679"/>
    </source>
</evidence>
<keyword evidence="6" id="KW-0067">ATP-binding</keyword>
<dbReference type="EMBL" id="QKKF02004574">
    <property type="protein sequence ID" value="RZF47315.1"/>
    <property type="molecule type" value="Genomic_DNA"/>
</dbReference>
<keyword evidence="5" id="KW-0418">Kinase</keyword>
<dbReference type="InterPro" id="IPR050108">
    <property type="entry name" value="CDK"/>
</dbReference>
<evidence type="ECO:0000259" key="8">
    <source>
        <dbReference type="PROSITE" id="PS50011"/>
    </source>
</evidence>
<reference evidence="9 10" key="1">
    <citation type="journal article" date="2017" name="Gigascience">
        <title>Genome sequence of the small brown planthopper, Laodelphax striatellus.</title>
        <authorList>
            <person name="Zhu J."/>
            <person name="Jiang F."/>
            <person name="Wang X."/>
            <person name="Yang P."/>
            <person name="Bao Y."/>
            <person name="Zhao W."/>
            <person name="Wang W."/>
            <person name="Lu H."/>
            <person name="Wang Q."/>
            <person name="Cui N."/>
            <person name="Li J."/>
            <person name="Chen X."/>
            <person name="Luo L."/>
            <person name="Yu J."/>
            <person name="Kang L."/>
            <person name="Cui F."/>
        </authorList>
    </citation>
    <scope>NUCLEOTIDE SEQUENCE [LARGE SCALE GENOMIC DNA]</scope>
    <source>
        <strain evidence="9">Lst14</strain>
    </source>
</reference>
<name>A0A482XMG1_LAOST</name>
<evidence type="ECO:0000256" key="2">
    <source>
        <dbReference type="ARBA" id="ARBA00022527"/>
    </source>
</evidence>
<dbReference type="GO" id="GO:0005634">
    <property type="term" value="C:nucleus"/>
    <property type="evidence" value="ECO:0007669"/>
    <property type="project" value="TreeGrafter"/>
</dbReference>
<dbReference type="AlphaFoldDB" id="A0A482XMG1"/>
<evidence type="ECO:0000256" key="4">
    <source>
        <dbReference type="ARBA" id="ARBA00022741"/>
    </source>
</evidence>
<evidence type="ECO:0000256" key="1">
    <source>
        <dbReference type="ARBA" id="ARBA00006485"/>
    </source>
</evidence>
<keyword evidence="2" id="KW-0723">Serine/threonine-protein kinase</keyword>
<keyword evidence="3" id="KW-0808">Transferase</keyword>
<proteinExistence type="inferred from homology"/>
<evidence type="ECO:0000256" key="5">
    <source>
        <dbReference type="ARBA" id="ARBA00022777"/>
    </source>
</evidence>
<organism evidence="9 10">
    <name type="scientific">Laodelphax striatellus</name>
    <name type="common">Small brown planthopper</name>
    <name type="synonym">Delphax striatella</name>
    <dbReference type="NCBI Taxonomy" id="195883"/>
    <lineage>
        <taxon>Eukaryota</taxon>
        <taxon>Metazoa</taxon>
        <taxon>Ecdysozoa</taxon>
        <taxon>Arthropoda</taxon>
        <taxon>Hexapoda</taxon>
        <taxon>Insecta</taxon>
        <taxon>Pterygota</taxon>
        <taxon>Neoptera</taxon>
        <taxon>Paraneoptera</taxon>
        <taxon>Hemiptera</taxon>
        <taxon>Auchenorrhyncha</taxon>
        <taxon>Fulgoroidea</taxon>
        <taxon>Delphacidae</taxon>
        <taxon>Criomorphinae</taxon>
        <taxon>Laodelphax</taxon>
    </lineage>
</organism>
<accession>A0A482XMG1</accession>
<dbReference type="GO" id="GO:0004674">
    <property type="term" value="F:protein serine/threonine kinase activity"/>
    <property type="evidence" value="ECO:0007669"/>
    <property type="project" value="UniProtKB-KW"/>
</dbReference>
<dbReference type="InterPro" id="IPR011009">
    <property type="entry name" value="Kinase-like_dom_sf"/>
</dbReference>
<dbReference type="GO" id="GO:0005524">
    <property type="term" value="F:ATP binding"/>
    <property type="evidence" value="ECO:0007669"/>
    <property type="project" value="UniProtKB-KW"/>
</dbReference>
<dbReference type="InParanoid" id="A0A482XMG1"/>
<dbReference type="PROSITE" id="PS00108">
    <property type="entry name" value="PROTEIN_KINASE_ST"/>
    <property type="match status" value="1"/>
</dbReference>
<feature type="region of interest" description="Disordered" evidence="7">
    <location>
        <begin position="333"/>
        <end position="360"/>
    </location>
</feature>
<keyword evidence="10" id="KW-1185">Reference proteome</keyword>
<dbReference type="OrthoDB" id="10016527at2759"/>
<dbReference type="PROSITE" id="PS50011">
    <property type="entry name" value="PROTEIN_KINASE_DOM"/>
    <property type="match status" value="1"/>
</dbReference>
<dbReference type="SMART" id="SM00220">
    <property type="entry name" value="S_TKc"/>
    <property type="match status" value="1"/>
</dbReference>